<evidence type="ECO:0000256" key="3">
    <source>
        <dbReference type="ARBA" id="ARBA00016337"/>
    </source>
</evidence>
<dbReference type="Proteomes" id="UP000244867">
    <property type="component" value="Unassembled WGS sequence"/>
</dbReference>
<dbReference type="AlphaFoldDB" id="A0A2R7Z342"/>
<comment type="cofactor">
    <cofactor evidence="1">
        <name>Mg(2+)</name>
        <dbReference type="ChEBI" id="CHEBI:18420"/>
    </cofactor>
</comment>
<proteinExistence type="predicted"/>
<dbReference type="GO" id="GO:0046872">
    <property type="term" value="F:metal ion binding"/>
    <property type="evidence" value="ECO:0007669"/>
    <property type="project" value="UniProtKB-KW"/>
</dbReference>
<accession>A0A2R7Z342</accession>
<evidence type="ECO:0000313" key="11">
    <source>
        <dbReference type="EMBL" id="PUA83051.1"/>
    </source>
</evidence>
<evidence type="ECO:0000256" key="10">
    <source>
        <dbReference type="ARBA" id="ARBA00048540"/>
    </source>
</evidence>
<evidence type="ECO:0000256" key="9">
    <source>
        <dbReference type="ARBA" id="ARBA00031306"/>
    </source>
</evidence>
<sequence length="239" mass="24794">MGLPVSVALRGRHAGDGRALTAWALARAELDAADAMFSRHRDDSWVTLLNRGLVDLADAPALAREVLALAEDARLASGGAFDVRRRDAAGRMALDTDGVVKGWAVQRAAAHLQALPGTDVCLGGGGDLVCWTADPDGEPWQIGIEDPHDPTSLVARVPVRRGGVATSGTAHRGDHVVDGRTGRAPADVASVTVLAPDLVGADIDATAAFARGADAAAWLRLRPGRGGLVVWTDGRTETV</sequence>
<evidence type="ECO:0000256" key="7">
    <source>
        <dbReference type="ARBA" id="ARBA00022827"/>
    </source>
</evidence>
<evidence type="ECO:0000256" key="6">
    <source>
        <dbReference type="ARBA" id="ARBA00022723"/>
    </source>
</evidence>
<dbReference type="PANTHER" id="PTHR30040">
    <property type="entry name" value="THIAMINE BIOSYNTHESIS LIPOPROTEIN APBE"/>
    <property type="match status" value="1"/>
</dbReference>
<dbReference type="InterPro" id="IPR024932">
    <property type="entry name" value="ApbE"/>
</dbReference>
<evidence type="ECO:0000256" key="1">
    <source>
        <dbReference type="ARBA" id="ARBA00001946"/>
    </source>
</evidence>
<dbReference type="InterPro" id="IPR003374">
    <property type="entry name" value="ApbE-like_sf"/>
</dbReference>
<dbReference type="SUPFAM" id="SSF143631">
    <property type="entry name" value="ApbE-like"/>
    <property type="match status" value="1"/>
</dbReference>
<comment type="catalytic activity">
    <reaction evidence="10">
        <text>L-threonyl-[protein] + FAD = FMN-L-threonyl-[protein] + AMP + H(+)</text>
        <dbReference type="Rhea" id="RHEA:36847"/>
        <dbReference type="Rhea" id="RHEA-COMP:11060"/>
        <dbReference type="Rhea" id="RHEA-COMP:11061"/>
        <dbReference type="ChEBI" id="CHEBI:15378"/>
        <dbReference type="ChEBI" id="CHEBI:30013"/>
        <dbReference type="ChEBI" id="CHEBI:57692"/>
        <dbReference type="ChEBI" id="CHEBI:74257"/>
        <dbReference type="ChEBI" id="CHEBI:456215"/>
        <dbReference type="EC" id="2.7.1.180"/>
    </reaction>
</comment>
<protein>
    <recommendedName>
        <fullName evidence="3">FAD:protein FMN transferase</fullName>
        <ecNumber evidence="2">2.7.1.180</ecNumber>
    </recommendedName>
    <alternativeName>
        <fullName evidence="9">Flavin transferase</fullName>
    </alternativeName>
</protein>
<keyword evidence="7" id="KW-0274">FAD</keyword>
<dbReference type="PANTHER" id="PTHR30040:SF2">
    <property type="entry name" value="FAD:PROTEIN FMN TRANSFERASE"/>
    <property type="match status" value="1"/>
</dbReference>
<dbReference type="EC" id="2.7.1.180" evidence="2"/>
<keyword evidence="8" id="KW-0460">Magnesium</keyword>
<evidence type="ECO:0000256" key="8">
    <source>
        <dbReference type="ARBA" id="ARBA00022842"/>
    </source>
</evidence>
<comment type="caution">
    <text evidence="11">The sequence shown here is derived from an EMBL/GenBank/DDBJ whole genome shotgun (WGS) entry which is preliminary data.</text>
</comment>
<evidence type="ECO:0000256" key="2">
    <source>
        <dbReference type="ARBA" id="ARBA00011955"/>
    </source>
</evidence>
<dbReference type="Gene3D" id="3.10.520.10">
    <property type="entry name" value="ApbE-like domains"/>
    <property type="match status" value="2"/>
</dbReference>
<dbReference type="EMBL" id="PYXZ01000001">
    <property type="protein sequence ID" value="PUA83051.1"/>
    <property type="molecule type" value="Genomic_DNA"/>
</dbReference>
<evidence type="ECO:0000256" key="5">
    <source>
        <dbReference type="ARBA" id="ARBA00022679"/>
    </source>
</evidence>
<gene>
    <name evidence="11" type="ORF">C7S10_00385</name>
</gene>
<keyword evidence="12" id="KW-1185">Reference proteome</keyword>
<dbReference type="Pfam" id="PF02424">
    <property type="entry name" value="ApbE"/>
    <property type="match status" value="1"/>
</dbReference>
<organism evidence="11 12">
    <name type="scientific">Nocardioides currus</name>
    <dbReference type="NCBI Taxonomy" id="2133958"/>
    <lineage>
        <taxon>Bacteria</taxon>
        <taxon>Bacillati</taxon>
        <taxon>Actinomycetota</taxon>
        <taxon>Actinomycetes</taxon>
        <taxon>Propionibacteriales</taxon>
        <taxon>Nocardioidaceae</taxon>
        <taxon>Nocardioides</taxon>
    </lineage>
</organism>
<evidence type="ECO:0000256" key="4">
    <source>
        <dbReference type="ARBA" id="ARBA00022630"/>
    </source>
</evidence>
<evidence type="ECO:0000313" key="12">
    <source>
        <dbReference type="Proteomes" id="UP000244867"/>
    </source>
</evidence>
<reference evidence="11 12" key="1">
    <citation type="submission" date="2018-03" db="EMBL/GenBank/DDBJ databases">
        <authorList>
            <person name="Keele B.F."/>
        </authorList>
    </citation>
    <scope>NUCLEOTIDE SEQUENCE [LARGE SCALE GENOMIC DNA]</scope>
    <source>
        <strain evidence="11 12">IB-3</strain>
    </source>
</reference>
<dbReference type="OrthoDB" id="9778595at2"/>
<dbReference type="GO" id="GO:0016740">
    <property type="term" value="F:transferase activity"/>
    <property type="evidence" value="ECO:0007669"/>
    <property type="project" value="UniProtKB-KW"/>
</dbReference>
<name>A0A2R7Z342_9ACTN</name>
<keyword evidence="6" id="KW-0479">Metal-binding</keyword>
<keyword evidence="5 11" id="KW-0808">Transferase</keyword>
<keyword evidence="4" id="KW-0285">Flavoprotein</keyword>